<evidence type="ECO:0000313" key="2">
    <source>
        <dbReference type="Proteomes" id="UP000821845"/>
    </source>
</evidence>
<sequence>MLRVVRRVLLRWCNVTTVEQALDNRQRCRGVTLLPRNRLLPLNHTTAHLLFDASAGPNVSESFARSYLVHTFHSRTRDIPAERGSFVERAAAENCPRTFELAYKIHGHF</sequence>
<comment type="caution">
    <text evidence="1">The sequence shown here is derived from an EMBL/GenBank/DDBJ whole genome shotgun (WGS) entry which is preliminary data.</text>
</comment>
<protein>
    <submittedName>
        <fullName evidence="1">Uncharacterized protein</fullName>
    </submittedName>
</protein>
<dbReference type="EMBL" id="CM023484">
    <property type="protein sequence ID" value="KAH6934630.1"/>
    <property type="molecule type" value="Genomic_DNA"/>
</dbReference>
<keyword evidence="2" id="KW-1185">Reference proteome</keyword>
<gene>
    <name evidence="1" type="ORF">HPB50_026166</name>
</gene>
<evidence type="ECO:0000313" key="1">
    <source>
        <dbReference type="EMBL" id="KAH6934630.1"/>
    </source>
</evidence>
<organism evidence="1 2">
    <name type="scientific">Hyalomma asiaticum</name>
    <name type="common">Tick</name>
    <dbReference type="NCBI Taxonomy" id="266040"/>
    <lineage>
        <taxon>Eukaryota</taxon>
        <taxon>Metazoa</taxon>
        <taxon>Ecdysozoa</taxon>
        <taxon>Arthropoda</taxon>
        <taxon>Chelicerata</taxon>
        <taxon>Arachnida</taxon>
        <taxon>Acari</taxon>
        <taxon>Parasitiformes</taxon>
        <taxon>Ixodida</taxon>
        <taxon>Ixodoidea</taxon>
        <taxon>Ixodidae</taxon>
        <taxon>Hyalomminae</taxon>
        <taxon>Hyalomma</taxon>
    </lineage>
</organism>
<reference evidence="1" key="1">
    <citation type="submission" date="2020-05" db="EMBL/GenBank/DDBJ databases">
        <title>Large-scale comparative analyses of tick genomes elucidate their genetic diversity and vector capacities.</title>
        <authorList>
            <person name="Jia N."/>
            <person name="Wang J."/>
            <person name="Shi W."/>
            <person name="Du L."/>
            <person name="Sun Y."/>
            <person name="Zhan W."/>
            <person name="Jiang J."/>
            <person name="Wang Q."/>
            <person name="Zhang B."/>
            <person name="Ji P."/>
            <person name="Sakyi L.B."/>
            <person name="Cui X."/>
            <person name="Yuan T."/>
            <person name="Jiang B."/>
            <person name="Yang W."/>
            <person name="Lam T.T.-Y."/>
            <person name="Chang Q."/>
            <person name="Ding S."/>
            <person name="Wang X."/>
            <person name="Zhu J."/>
            <person name="Ruan X."/>
            <person name="Zhao L."/>
            <person name="Wei J."/>
            <person name="Que T."/>
            <person name="Du C."/>
            <person name="Cheng J."/>
            <person name="Dai P."/>
            <person name="Han X."/>
            <person name="Huang E."/>
            <person name="Gao Y."/>
            <person name="Liu J."/>
            <person name="Shao H."/>
            <person name="Ye R."/>
            <person name="Li L."/>
            <person name="Wei W."/>
            <person name="Wang X."/>
            <person name="Wang C."/>
            <person name="Yang T."/>
            <person name="Huo Q."/>
            <person name="Li W."/>
            <person name="Guo W."/>
            <person name="Chen H."/>
            <person name="Zhou L."/>
            <person name="Ni X."/>
            <person name="Tian J."/>
            <person name="Zhou Y."/>
            <person name="Sheng Y."/>
            <person name="Liu T."/>
            <person name="Pan Y."/>
            <person name="Xia L."/>
            <person name="Li J."/>
            <person name="Zhao F."/>
            <person name="Cao W."/>
        </authorList>
    </citation>
    <scope>NUCLEOTIDE SEQUENCE</scope>
    <source>
        <strain evidence="1">Hyas-2018</strain>
    </source>
</reference>
<proteinExistence type="predicted"/>
<name>A0ACB7SIV1_HYAAI</name>
<dbReference type="Proteomes" id="UP000821845">
    <property type="component" value="Chromosome 4"/>
</dbReference>
<accession>A0ACB7SIV1</accession>